<proteinExistence type="inferred from homology"/>
<keyword evidence="5 6" id="KW-0472">Membrane</keyword>
<evidence type="ECO:0000256" key="5">
    <source>
        <dbReference type="ARBA" id="ARBA00023136"/>
    </source>
</evidence>
<comment type="similarity">
    <text evidence="2 6">Belongs to the SURF1 family.</text>
</comment>
<dbReference type="AlphaFoldDB" id="A0A7T7KNC6"/>
<evidence type="ECO:0000256" key="6">
    <source>
        <dbReference type="RuleBase" id="RU363076"/>
    </source>
</evidence>
<feature type="transmembrane region" description="Helical" evidence="6">
    <location>
        <begin position="9"/>
        <end position="30"/>
    </location>
</feature>
<keyword evidence="4 6" id="KW-1133">Transmembrane helix</keyword>
<dbReference type="InterPro" id="IPR045214">
    <property type="entry name" value="Surf1/Surf4"/>
</dbReference>
<gene>
    <name evidence="7" type="ORF">JET14_06385</name>
</gene>
<dbReference type="PROSITE" id="PS50895">
    <property type="entry name" value="SURF1"/>
    <property type="match status" value="1"/>
</dbReference>
<dbReference type="CDD" id="cd06662">
    <property type="entry name" value="SURF1"/>
    <property type="match status" value="1"/>
</dbReference>
<sequence length="245" mass="27249">MPERRLSPFGIFGLALAFVAFTALILLGNWQVRRLHWKEDLLATVEARLASPPVSLAEIETMAAEGADIRYRPVTVTGTFEHDRERHYFATFEGLSGYYIYTPLRLEDGRIVFVNRGFVPFDRKEAATRAEGQVEGTVTITGLARERLSGKPSFLVPENDLSKNIFYWKDLDAMADSAGLDGETMLPFFIDAGDAGNPGGLPVGGVTRISFPNNHLQYAFTWYGLAAVLAIGVGVLVLRRRRHRD</sequence>
<evidence type="ECO:0000313" key="8">
    <source>
        <dbReference type="Proteomes" id="UP000596083"/>
    </source>
</evidence>
<dbReference type="PANTHER" id="PTHR23427">
    <property type="entry name" value="SURFEIT LOCUS PROTEIN"/>
    <property type="match status" value="1"/>
</dbReference>
<dbReference type="Proteomes" id="UP000596083">
    <property type="component" value="Chromosome"/>
</dbReference>
<dbReference type="EMBL" id="CP066786">
    <property type="protein sequence ID" value="QQM31789.1"/>
    <property type="molecule type" value="Genomic_DNA"/>
</dbReference>
<keyword evidence="3 6" id="KW-0812">Transmembrane</keyword>
<evidence type="ECO:0000256" key="1">
    <source>
        <dbReference type="ARBA" id="ARBA00004370"/>
    </source>
</evidence>
<feature type="transmembrane region" description="Helical" evidence="6">
    <location>
        <begin position="220"/>
        <end position="238"/>
    </location>
</feature>
<dbReference type="GO" id="GO:0005886">
    <property type="term" value="C:plasma membrane"/>
    <property type="evidence" value="ECO:0007669"/>
    <property type="project" value="UniProtKB-SubCell"/>
</dbReference>
<evidence type="ECO:0000256" key="3">
    <source>
        <dbReference type="ARBA" id="ARBA00022692"/>
    </source>
</evidence>
<reference evidence="7 8" key="1">
    <citation type="submission" date="2020-12" db="EMBL/GenBank/DDBJ databases">
        <authorList>
            <person name="Zheng R.K."/>
            <person name="Sun C.M."/>
        </authorList>
    </citation>
    <scope>NUCLEOTIDE SEQUENCE [LARGE SCALE GENOMIC DNA]</scope>
    <source>
        <strain evidence="7 8">ZRK001</strain>
    </source>
</reference>
<name>A0A7T7KNC6_9HYPH</name>
<evidence type="ECO:0000256" key="4">
    <source>
        <dbReference type="ARBA" id="ARBA00022989"/>
    </source>
</evidence>
<keyword evidence="6" id="KW-1003">Cell membrane</keyword>
<evidence type="ECO:0000313" key="7">
    <source>
        <dbReference type="EMBL" id="QQM31789.1"/>
    </source>
</evidence>
<dbReference type="PANTHER" id="PTHR23427:SF2">
    <property type="entry name" value="SURFEIT LOCUS PROTEIN 1"/>
    <property type="match status" value="1"/>
</dbReference>
<dbReference type="Pfam" id="PF02104">
    <property type="entry name" value="SURF1"/>
    <property type="match status" value="1"/>
</dbReference>
<organism evidence="7 8">
    <name type="scientific">Martelella lutilitoris</name>
    <dbReference type="NCBI Taxonomy" id="2583532"/>
    <lineage>
        <taxon>Bacteria</taxon>
        <taxon>Pseudomonadati</taxon>
        <taxon>Pseudomonadota</taxon>
        <taxon>Alphaproteobacteria</taxon>
        <taxon>Hyphomicrobiales</taxon>
        <taxon>Aurantimonadaceae</taxon>
        <taxon>Martelella</taxon>
    </lineage>
</organism>
<dbReference type="RefSeq" id="WP_200337305.1">
    <property type="nucleotide sequence ID" value="NZ_CP066786.1"/>
</dbReference>
<evidence type="ECO:0000256" key="2">
    <source>
        <dbReference type="ARBA" id="ARBA00007165"/>
    </source>
</evidence>
<dbReference type="KEGG" id="mlut:JET14_06385"/>
<dbReference type="InterPro" id="IPR002994">
    <property type="entry name" value="Surf1/Shy1"/>
</dbReference>
<comment type="subcellular location">
    <subcellularLocation>
        <location evidence="6">Cell membrane</location>
        <topology evidence="6">Multi-pass membrane protein</topology>
    </subcellularLocation>
    <subcellularLocation>
        <location evidence="1">Membrane</location>
    </subcellularLocation>
</comment>
<protein>
    <recommendedName>
        <fullName evidence="6">SURF1-like protein</fullName>
    </recommendedName>
</protein>
<accession>A0A7T7KNC6</accession>